<dbReference type="Gene3D" id="3.40.605.10">
    <property type="entry name" value="Aldehyde Dehydrogenase, Chain A, domain 1"/>
    <property type="match status" value="1"/>
</dbReference>
<dbReference type="OrthoDB" id="9812625at2"/>
<dbReference type="FunFam" id="3.40.605.10:FF:000033">
    <property type="entry name" value="NAD-dependent succinate-semialdehyde dehydrogenase"/>
    <property type="match status" value="1"/>
</dbReference>
<dbReference type="PANTHER" id="PTHR43353">
    <property type="entry name" value="SUCCINATE-SEMIALDEHYDE DEHYDROGENASE, MITOCHONDRIAL"/>
    <property type="match status" value="1"/>
</dbReference>
<dbReference type="CDD" id="cd07103">
    <property type="entry name" value="ALDH_F5_SSADH_GabD"/>
    <property type="match status" value="1"/>
</dbReference>
<dbReference type="KEGG" id="sno:Snov_4329"/>
<keyword evidence="2 4" id="KW-0560">Oxidoreductase</keyword>
<dbReference type="InterPro" id="IPR016161">
    <property type="entry name" value="Ald_DH/histidinol_DH"/>
</dbReference>
<dbReference type="STRING" id="639283.Snov_4329"/>
<evidence type="ECO:0000256" key="1">
    <source>
        <dbReference type="ARBA" id="ARBA00009986"/>
    </source>
</evidence>
<dbReference type="Proteomes" id="UP000006633">
    <property type="component" value="Chromosome"/>
</dbReference>
<sequence>MYTQLGLFIDGEWIYDADVLEAVIDPATGEALGHLPHASGADLDRALAAADRAFASWRKVSAYDRARILRDAADIVRKRRDTIARIMTLEQGKVLTESRAEVDAAADIIEWAAEEGRRAYGRVIPGRSDNIRQLMIQEPVGVAAGFTPWNFPATTPARKLATALAAGCTVIVKASEETPGTAVEILRAFEEAGIPKGAANLVFGIPAEVSGHLINSPIVRKISFTGSVPIGRHLATLAAGGLKRATLELGGHSPVLVFDDADPVAAAKTLVAGKFRNAGQVCIAPTRFFVQRGIEKPFLDAFLAETARIRLGSGLIPETTMGPLANARRVSAMEAFVDDCRTRGADVLCGGSRSGNAGFFFEPTVVCGLSDDSRVMTEEPFGPIAPLVAFDSFDEVIGRANALPFGLAAYVFTKSTQTALAASAALEAGMVAVNSLSLALTETPMGGVKDSGSGHEGGVEGLEGYTVKKYVSLT</sequence>
<accession>D7A2Q9</accession>
<dbReference type="InterPro" id="IPR015590">
    <property type="entry name" value="Aldehyde_DH_dom"/>
</dbReference>
<dbReference type="EMBL" id="CP002026">
    <property type="protein sequence ID" value="ADH91589.1"/>
    <property type="molecule type" value="Genomic_DNA"/>
</dbReference>
<dbReference type="GO" id="GO:0008802">
    <property type="term" value="F:betaine-aldehyde dehydrogenase (NAD+) activity"/>
    <property type="evidence" value="ECO:0007669"/>
    <property type="project" value="UniProtKB-EC"/>
</dbReference>
<protein>
    <submittedName>
        <fullName evidence="4">Betaine-aldehyde dehydrogenase</fullName>
        <ecNumber evidence="4">1.2.1.8</ecNumber>
    </submittedName>
</protein>
<reference evidence="4 5" key="1">
    <citation type="journal article" date="2012" name="Stand. Genomic Sci.">
        <title>Complete genome sequence of the facultatively chemolithoautotrophic and methylotrophic alpha Proteobacterium Starkeya novella type strain (ATCC 8093(T)).</title>
        <authorList>
            <person name="Kappler U."/>
            <person name="Davenport K."/>
            <person name="Beatson S."/>
            <person name="Lucas S."/>
            <person name="Lapidus A."/>
            <person name="Copeland A."/>
            <person name="Berry K.W."/>
            <person name="Glavina Del Rio T."/>
            <person name="Hammon N."/>
            <person name="Dalin E."/>
            <person name="Tice H."/>
            <person name="Pitluck S."/>
            <person name="Richardson P."/>
            <person name="Bruce D."/>
            <person name="Goodwin L.A."/>
            <person name="Han C."/>
            <person name="Tapia R."/>
            <person name="Detter J.C."/>
            <person name="Chang Y.J."/>
            <person name="Jeffries C.D."/>
            <person name="Land M."/>
            <person name="Hauser L."/>
            <person name="Kyrpides N.C."/>
            <person name="Goker M."/>
            <person name="Ivanova N."/>
            <person name="Klenk H.P."/>
            <person name="Woyke T."/>
        </authorList>
    </citation>
    <scope>NUCLEOTIDE SEQUENCE [LARGE SCALE GENOMIC DNA]</scope>
    <source>
        <strain evidence="5">ATCC 8093 / DSM 506 / JCM 20403 / CCM 1077 / IAM 12100 / NBRC 12443 / NCIMB 10456</strain>
    </source>
</reference>
<dbReference type="PANTHER" id="PTHR43353:SF5">
    <property type="entry name" value="SUCCINATE-SEMIALDEHYDE DEHYDROGENASE, MITOCHONDRIAL"/>
    <property type="match status" value="1"/>
</dbReference>
<dbReference type="Pfam" id="PF00171">
    <property type="entry name" value="Aldedh"/>
    <property type="match status" value="1"/>
</dbReference>
<comment type="similarity">
    <text evidence="1">Belongs to the aldehyde dehydrogenase family.</text>
</comment>
<dbReference type="HOGENOM" id="CLU_005391_5_1_5"/>
<dbReference type="RefSeq" id="WP_013169089.1">
    <property type="nucleotide sequence ID" value="NC_014217.1"/>
</dbReference>
<dbReference type="SUPFAM" id="SSF53720">
    <property type="entry name" value="ALDH-like"/>
    <property type="match status" value="1"/>
</dbReference>
<dbReference type="InterPro" id="IPR050740">
    <property type="entry name" value="Aldehyde_DH_Superfamily"/>
</dbReference>
<dbReference type="eggNOG" id="COG1012">
    <property type="taxonomic scope" value="Bacteria"/>
</dbReference>
<dbReference type="InterPro" id="IPR016160">
    <property type="entry name" value="Ald_DH_CS_CYS"/>
</dbReference>
<dbReference type="InterPro" id="IPR016162">
    <property type="entry name" value="Ald_DH_N"/>
</dbReference>
<dbReference type="Gene3D" id="3.40.309.10">
    <property type="entry name" value="Aldehyde Dehydrogenase, Chain A, domain 2"/>
    <property type="match status" value="1"/>
</dbReference>
<evidence type="ECO:0000313" key="5">
    <source>
        <dbReference type="Proteomes" id="UP000006633"/>
    </source>
</evidence>
<dbReference type="InterPro" id="IPR016163">
    <property type="entry name" value="Ald_DH_C"/>
</dbReference>
<dbReference type="PROSITE" id="PS00070">
    <property type="entry name" value="ALDEHYDE_DEHYDR_CYS"/>
    <property type="match status" value="1"/>
</dbReference>
<dbReference type="EC" id="1.2.1.8" evidence="4"/>
<evidence type="ECO:0000259" key="3">
    <source>
        <dbReference type="Pfam" id="PF00171"/>
    </source>
</evidence>
<dbReference type="AlphaFoldDB" id="D7A2Q9"/>
<feature type="domain" description="Aldehyde dehydrogenase" evidence="3">
    <location>
        <begin position="22"/>
        <end position="471"/>
    </location>
</feature>
<evidence type="ECO:0000256" key="2">
    <source>
        <dbReference type="ARBA" id="ARBA00023002"/>
    </source>
</evidence>
<evidence type="ECO:0000313" key="4">
    <source>
        <dbReference type="EMBL" id="ADH91589.1"/>
    </source>
</evidence>
<keyword evidence="5" id="KW-1185">Reference proteome</keyword>
<gene>
    <name evidence="4" type="ordered locus">Snov_4329</name>
</gene>
<proteinExistence type="inferred from homology"/>
<name>D7A2Q9_ANCN5</name>
<organism evidence="4 5">
    <name type="scientific">Ancylobacter novellus (strain ATCC 8093 / DSM 506 / JCM 20403 / CCM 1077 / IAM 12100 / NBRC 12443 / NCIMB 10456)</name>
    <name type="common">Starkeya novella</name>
    <dbReference type="NCBI Taxonomy" id="639283"/>
    <lineage>
        <taxon>Bacteria</taxon>
        <taxon>Pseudomonadati</taxon>
        <taxon>Pseudomonadota</taxon>
        <taxon>Alphaproteobacteria</taxon>
        <taxon>Hyphomicrobiales</taxon>
        <taxon>Xanthobacteraceae</taxon>
        <taxon>Ancylobacter</taxon>
    </lineage>
</organism>